<evidence type="ECO:0000256" key="1">
    <source>
        <dbReference type="ARBA" id="ARBA00022801"/>
    </source>
</evidence>
<dbReference type="EMBL" id="CP010803">
    <property type="protein sequence ID" value="AJY48297.1"/>
    <property type="molecule type" value="Genomic_DNA"/>
</dbReference>
<accession>A0A0D5LWV4</accession>
<gene>
    <name evidence="3" type="ORF">TM49_17115</name>
</gene>
<proteinExistence type="predicted"/>
<dbReference type="RefSeq" id="WP_045685397.1">
    <property type="nucleotide sequence ID" value="NZ_CP010803.1"/>
</dbReference>
<reference evidence="3 4" key="1">
    <citation type="journal article" date="2015" name="Genome Announc.">
        <title>Complete genome sequence of Martelella endophytica YC6887, which has antifungal activity associated with a halophyte.</title>
        <authorList>
            <person name="Khan A."/>
            <person name="Khan H."/>
            <person name="Chung E.J."/>
            <person name="Hossain M.T."/>
            <person name="Chung Y.R."/>
        </authorList>
    </citation>
    <scope>NUCLEOTIDE SEQUENCE [LARGE SCALE GENOMIC DNA]</scope>
    <source>
        <strain evidence="3">YC6887</strain>
    </source>
</reference>
<dbReference type="SUPFAM" id="SSF109604">
    <property type="entry name" value="HD-domain/PDEase-like"/>
    <property type="match status" value="1"/>
</dbReference>
<dbReference type="KEGG" id="mey:TM49_17115"/>
<dbReference type="OrthoDB" id="9803619at2"/>
<dbReference type="InterPro" id="IPR027432">
    <property type="entry name" value="dGTP_triphosphohydrolase_C"/>
</dbReference>
<dbReference type="InterPro" id="IPR023293">
    <property type="entry name" value="dGTP_triP_hydro_central_sf"/>
</dbReference>
<dbReference type="GO" id="GO:0016793">
    <property type="term" value="F:triphosphoric monoester hydrolase activity"/>
    <property type="evidence" value="ECO:0007669"/>
    <property type="project" value="InterPro"/>
</dbReference>
<protein>
    <submittedName>
        <fullName evidence="3">Deoxyguanosinetriphosphate triphosphohydrolase</fullName>
    </submittedName>
</protein>
<dbReference type="Pfam" id="PF13286">
    <property type="entry name" value="HD_assoc"/>
    <property type="match status" value="1"/>
</dbReference>
<feature type="domain" description="HD/PDEase" evidence="2">
    <location>
        <begin position="56"/>
        <end position="261"/>
    </location>
</feature>
<dbReference type="Gene3D" id="1.10.3210.10">
    <property type="entry name" value="Hypothetical protein af1432"/>
    <property type="match status" value="1"/>
</dbReference>
<dbReference type="STRING" id="1486262.TM49_17115"/>
<evidence type="ECO:0000313" key="3">
    <source>
        <dbReference type="EMBL" id="AJY48297.1"/>
    </source>
</evidence>
<dbReference type="HOGENOM" id="CLU_028163_2_0_5"/>
<dbReference type="NCBIfam" id="TIGR01353">
    <property type="entry name" value="dGTP_triPase"/>
    <property type="match status" value="1"/>
</dbReference>
<dbReference type="InterPro" id="IPR026875">
    <property type="entry name" value="PHydrolase_assoc_dom"/>
</dbReference>
<dbReference type="PATRIC" id="fig|1486262.3.peg.3541"/>
<dbReference type="Proteomes" id="UP000032611">
    <property type="component" value="Chromosome"/>
</dbReference>
<dbReference type="SMART" id="SM00471">
    <property type="entry name" value="HDc"/>
    <property type="match status" value="1"/>
</dbReference>
<evidence type="ECO:0000313" key="4">
    <source>
        <dbReference type="Proteomes" id="UP000032611"/>
    </source>
</evidence>
<sequence>MDWSRLLDLDRLWNPGYQADPRRPAYDQDADRISFSAPFRRLANKTQVHPLYDNDHIHHRLIHSVETASVGRSLGLDVGWWLEQEGKVEKGGQAAVAGLVHAACLAHDIGNPPFGHSGEDAIGAWFAEKFDRGEGLFSDHEGCFAAEFEAFEGNAQGFRILNSLEMNRRGGMRLTHGTLGAFIKYPVTAATRNTLGARESGLKKFGVFETERSALEEVASRTGMIAGDQSGTWWRRHPLVFLVEAADDICYNILDLEDAFTARDLAYGDVAPLLSEVAGFSPREDRGDTAEEKIALLRAVAIGRAFESCSAAFAANHDTIMEGRFRGGLIEASALAGPFAEIGRLASERIFTSPRKTELEVMGRNLVHRVLDGVLPVFEALEAAEWDESRLTGYPSQLRRALGIDLRTAKDRYGALHTLADYVSGMTDRYAVKVAGIIRA</sequence>
<dbReference type="InterPro" id="IPR006261">
    <property type="entry name" value="dGTPase"/>
</dbReference>
<dbReference type="Gene3D" id="1.10.3410.10">
    <property type="entry name" value="putative deoxyguanosinetriphosphate triphosphohydrolase like domain"/>
    <property type="match status" value="1"/>
</dbReference>
<dbReference type="AlphaFoldDB" id="A0A0D5LWV4"/>
<dbReference type="InterPro" id="IPR006674">
    <property type="entry name" value="HD_domain"/>
</dbReference>
<dbReference type="Gene3D" id="1.10.3550.10">
    <property type="entry name" value="eoxyguanosinetriphosphate triphosphohydrolase domain-like"/>
    <property type="match status" value="1"/>
</dbReference>
<organism evidence="3 4">
    <name type="scientific">Martelella endophytica</name>
    <dbReference type="NCBI Taxonomy" id="1486262"/>
    <lineage>
        <taxon>Bacteria</taxon>
        <taxon>Pseudomonadati</taxon>
        <taxon>Pseudomonadota</taxon>
        <taxon>Alphaproteobacteria</taxon>
        <taxon>Hyphomicrobiales</taxon>
        <taxon>Aurantimonadaceae</taxon>
        <taxon>Martelella</taxon>
    </lineage>
</organism>
<dbReference type="InterPro" id="IPR003607">
    <property type="entry name" value="HD/PDEase_dom"/>
</dbReference>
<keyword evidence="1 3" id="KW-0378">Hydrolase</keyword>
<evidence type="ECO:0000259" key="2">
    <source>
        <dbReference type="SMART" id="SM00471"/>
    </source>
</evidence>
<dbReference type="Pfam" id="PF01966">
    <property type="entry name" value="HD"/>
    <property type="match status" value="1"/>
</dbReference>
<name>A0A0D5LWV4_MAREN</name>
<keyword evidence="4" id="KW-1185">Reference proteome</keyword>